<evidence type="ECO:0000313" key="8">
    <source>
        <dbReference type="Proteomes" id="UP000464787"/>
    </source>
</evidence>
<dbReference type="KEGG" id="xyk:GT347_05365"/>
<evidence type="ECO:0000259" key="6">
    <source>
        <dbReference type="Pfam" id="PF13458"/>
    </source>
</evidence>
<dbReference type="InterPro" id="IPR028081">
    <property type="entry name" value="Leu-bd"/>
</dbReference>
<evidence type="ECO:0000313" key="7">
    <source>
        <dbReference type="EMBL" id="QHI97463.1"/>
    </source>
</evidence>
<evidence type="ECO:0000256" key="3">
    <source>
        <dbReference type="ARBA" id="ARBA00022729"/>
    </source>
</evidence>
<dbReference type="GO" id="GO:0006865">
    <property type="term" value="P:amino acid transport"/>
    <property type="evidence" value="ECO:0007669"/>
    <property type="project" value="UniProtKB-KW"/>
</dbReference>
<evidence type="ECO:0000256" key="2">
    <source>
        <dbReference type="ARBA" id="ARBA00022448"/>
    </source>
</evidence>
<dbReference type="InterPro" id="IPR028082">
    <property type="entry name" value="Peripla_BP_I"/>
</dbReference>
<evidence type="ECO:0000256" key="1">
    <source>
        <dbReference type="ARBA" id="ARBA00010062"/>
    </source>
</evidence>
<dbReference type="Gene3D" id="3.40.50.2300">
    <property type="match status" value="2"/>
</dbReference>
<feature type="domain" description="Leucine-binding protein" evidence="6">
    <location>
        <begin position="27"/>
        <end position="376"/>
    </location>
</feature>
<feature type="signal peptide" evidence="5">
    <location>
        <begin position="1"/>
        <end position="23"/>
    </location>
</feature>
<feature type="chain" id="PRO_5032422779" evidence="5">
    <location>
        <begin position="24"/>
        <end position="391"/>
    </location>
</feature>
<dbReference type="PRINTS" id="PR00337">
    <property type="entry name" value="LEUILEVALBP"/>
</dbReference>
<dbReference type="Proteomes" id="UP000464787">
    <property type="component" value="Chromosome"/>
</dbReference>
<keyword evidence="8" id="KW-1185">Reference proteome</keyword>
<dbReference type="SUPFAM" id="SSF53822">
    <property type="entry name" value="Periplasmic binding protein-like I"/>
    <property type="match status" value="1"/>
</dbReference>
<dbReference type="CDD" id="cd06336">
    <property type="entry name" value="PBP1_ABC_ligand_binding-like"/>
    <property type="match status" value="1"/>
</dbReference>
<dbReference type="PANTHER" id="PTHR30483:SF6">
    <property type="entry name" value="PERIPLASMIC BINDING PROTEIN OF ABC TRANSPORTER FOR NATURAL AMINO ACIDS"/>
    <property type="match status" value="1"/>
</dbReference>
<name>A0A857J2K1_9BURK</name>
<evidence type="ECO:0000256" key="4">
    <source>
        <dbReference type="ARBA" id="ARBA00022970"/>
    </source>
</evidence>
<accession>A0A857J2K1</accession>
<sequence length="391" mass="41642">MRKATRAALAALPLAFLASQAWAQQETLKIGAIVTLSGPGAAWGQAMKNAAELAADKANGAGGLEVGGRKYKVEVVAYDDKYQAGEAVTVANRLVFEDKVKFIIGPTGSAPTLAVQPTTEKNGVMTSTLGFTDKALAAAKPLSFRPVITTMEFAEPQIAWMIRNQGVKKAGGLFPNDESGQVIARDLDAAYKRHGGELAAKEFFERERVDFTPLLTRMLARGIDTIELDGNSPATAGLITKQARELGFKGKIVRTGGPATAELVTVAGKDAAEGMIVHAAIDPSLPSTRAYLDQYTAKYKVAPNGFSPAFYDFATMLFEAMRRAGTTTDATKVAGEMEKMRDFPGVLGKLNWTGKASYGIDRQMAVPFYVAEIKGGTETILARCTVADGCK</sequence>
<dbReference type="InterPro" id="IPR051010">
    <property type="entry name" value="BCAA_transport"/>
</dbReference>
<keyword evidence="4" id="KW-0029">Amino-acid transport</keyword>
<dbReference type="Pfam" id="PF13458">
    <property type="entry name" value="Peripla_BP_6"/>
    <property type="match status" value="1"/>
</dbReference>
<dbReference type="AlphaFoldDB" id="A0A857J2K1"/>
<dbReference type="InterPro" id="IPR000709">
    <property type="entry name" value="Leu_Ile_Val-bd"/>
</dbReference>
<gene>
    <name evidence="7" type="ORF">GT347_05365</name>
</gene>
<dbReference type="RefSeq" id="WP_160550981.1">
    <property type="nucleotide sequence ID" value="NZ_CP047650.1"/>
</dbReference>
<keyword evidence="3 5" id="KW-0732">Signal</keyword>
<proteinExistence type="inferred from homology"/>
<evidence type="ECO:0000256" key="5">
    <source>
        <dbReference type="SAM" id="SignalP"/>
    </source>
</evidence>
<dbReference type="PANTHER" id="PTHR30483">
    <property type="entry name" value="LEUCINE-SPECIFIC-BINDING PROTEIN"/>
    <property type="match status" value="1"/>
</dbReference>
<comment type="similarity">
    <text evidence="1">Belongs to the leucine-binding protein family.</text>
</comment>
<organism evidence="7 8">
    <name type="scientific">Xylophilus rhododendri</name>
    <dbReference type="NCBI Taxonomy" id="2697032"/>
    <lineage>
        <taxon>Bacteria</taxon>
        <taxon>Pseudomonadati</taxon>
        <taxon>Pseudomonadota</taxon>
        <taxon>Betaproteobacteria</taxon>
        <taxon>Burkholderiales</taxon>
        <taxon>Xylophilus</taxon>
    </lineage>
</organism>
<dbReference type="EMBL" id="CP047650">
    <property type="protein sequence ID" value="QHI97463.1"/>
    <property type="molecule type" value="Genomic_DNA"/>
</dbReference>
<keyword evidence="2" id="KW-0813">Transport</keyword>
<reference evidence="7 8" key="1">
    <citation type="submission" date="2020-01" db="EMBL/GenBank/DDBJ databases">
        <title>Genome sequencing of strain KACC 21265.</title>
        <authorList>
            <person name="Heo J."/>
            <person name="Kim S.-J."/>
            <person name="Kim J.-S."/>
            <person name="Hong S.-B."/>
            <person name="Kwon S.-W."/>
        </authorList>
    </citation>
    <scope>NUCLEOTIDE SEQUENCE [LARGE SCALE GENOMIC DNA]</scope>
    <source>
        <strain evidence="7 8">KACC 21265</strain>
    </source>
</reference>
<protein>
    <submittedName>
        <fullName evidence="7">ABC transporter substrate-binding protein</fullName>
    </submittedName>
</protein>